<comment type="caution">
    <text evidence="1">The sequence shown here is derived from an EMBL/GenBank/DDBJ whole genome shotgun (WGS) entry which is preliminary data.</text>
</comment>
<accession>A0A4R1AQC3</accession>
<gene>
    <name evidence="1" type="ORF">E0Y62_21165</name>
</gene>
<evidence type="ECO:0000313" key="2">
    <source>
        <dbReference type="Proteomes" id="UP000293846"/>
    </source>
</evidence>
<reference evidence="1 2" key="1">
    <citation type="submission" date="2019-03" db="EMBL/GenBank/DDBJ databases">
        <authorList>
            <person name="Jensen L."/>
            <person name="Storgaard J."/>
            <person name="Sulaj E."/>
            <person name="Schramm A."/>
            <person name="Marshall I.P.G."/>
        </authorList>
    </citation>
    <scope>NUCLEOTIDE SEQUENCE [LARGE SCALE GENOMIC DNA]</scope>
    <source>
        <strain evidence="1 2">2017H2G3</strain>
    </source>
</reference>
<dbReference type="Proteomes" id="UP000293846">
    <property type="component" value="Unassembled WGS sequence"/>
</dbReference>
<keyword evidence="2" id="KW-1185">Reference proteome</keyword>
<dbReference type="EMBL" id="SJTH01000042">
    <property type="protein sequence ID" value="TCJ02049.1"/>
    <property type="molecule type" value="Genomic_DNA"/>
</dbReference>
<name>A0A4R1AQC3_9BACI</name>
<dbReference type="AlphaFoldDB" id="A0A4R1AQC3"/>
<proteinExistence type="predicted"/>
<sequence>MEKRGKLFMENLTVEEKLQSVEAFKSIIRKSEKALSHMKTGAPQTRLLEKRIKAAQIGVDTLLARWEGQKLDVSKTDLINAKKELEDLLLTLPSFLEKSKAGSGQRTYITRRINAFKVAVFYMDDLIEKFEQE</sequence>
<organism evidence="1 2">
    <name type="scientific">Cytobacillus praedii</name>
    <dbReference type="NCBI Taxonomy" id="1742358"/>
    <lineage>
        <taxon>Bacteria</taxon>
        <taxon>Bacillati</taxon>
        <taxon>Bacillota</taxon>
        <taxon>Bacilli</taxon>
        <taxon>Bacillales</taxon>
        <taxon>Bacillaceae</taxon>
        <taxon>Cytobacillus</taxon>
    </lineage>
</organism>
<evidence type="ECO:0000313" key="1">
    <source>
        <dbReference type="EMBL" id="TCJ02049.1"/>
    </source>
</evidence>
<protein>
    <submittedName>
        <fullName evidence="1">Uncharacterized protein</fullName>
    </submittedName>
</protein>